<dbReference type="NCBIfam" id="NF033657">
    <property type="entry name" value="choice_anch_F"/>
    <property type="match status" value="1"/>
</dbReference>
<evidence type="ECO:0000313" key="4">
    <source>
        <dbReference type="Proteomes" id="UP000241346"/>
    </source>
</evidence>
<feature type="chain" id="PRO_5015531508" description="Cadherin-like domain-containing protein" evidence="2">
    <location>
        <begin position="32"/>
        <end position="779"/>
    </location>
</feature>
<feature type="signal peptide" evidence="2">
    <location>
        <begin position="1"/>
        <end position="31"/>
    </location>
</feature>
<dbReference type="AlphaFoldDB" id="A0A2T3NLY4"/>
<dbReference type="EMBL" id="PYMB01000001">
    <property type="protein sequence ID" value="PSW16526.1"/>
    <property type="molecule type" value="Genomic_DNA"/>
</dbReference>
<organism evidence="3 4">
    <name type="scientific">Photobacterium rosenbergii</name>
    <dbReference type="NCBI Taxonomy" id="294936"/>
    <lineage>
        <taxon>Bacteria</taxon>
        <taxon>Pseudomonadati</taxon>
        <taxon>Pseudomonadota</taxon>
        <taxon>Gammaproteobacteria</taxon>
        <taxon>Vibrionales</taxon>
        <taxon>Vibrionaceae</taxon>
        <taxon>Photobacterium</taxon>
    </lineage>
</organism>
<reference evidence="3 4" key="1">
    <citation type="submission" date="2018-03" db="EMBL/GenBank/DDBJ databases">
        <title>Whole genome sequencing of Histamine producing bacteria.</title>
        <authorList>
            <person name="Butler K."/>
        </authorList>
    </citation>
    <scope>NUCLEOTIDE SEQUENCE [LARGE SCALE GENOMIC DNA]</scope>
    <source>
        <strain evidence="3 4">DSM 19138</strain>
    </source>
</reference>
<dbReference type="RefSeq" id="WP_107297148.1">
    <property type="nucleotide sequence ID" value="NZ_PYMB01000001.1"/>
</dbReference>
<dbReference type="NCBIfam" id="NF033191">
    <property type="entry name" value="JDVT-CTERM"/>
    <property type="match status" value="1"/>
</dbReference>
<dbReference type="Gene3D" id="2.60.40.3440">
    <property type="match status" value="1"/>
</dbReference>
<evidence type="ECO:0000256" key="1">
    <source>
        <dbReference type="SAM" id="MobiDB-lite"/>
    </source>
</evidence>
<evidence type="ECO:0008006" key="5">
    <source>
        <dbReference type="Google" id="ProtNLM"/>
    </source>
</evidence>
<feature type="region of interest" description="Disordered" evidence="1">
    <location>
        <begin position="187"/>
        <end position="208"/>
    </location>
</feature>
<gene>
    <name evidence="3" type="ORF">C9J01_05875</name>
</gene>
<comment type="caution">
    <text evidence="3">The sequence shown here is derived from an EMBL/GenBank/DDBJ whole genome shotgun (WGS) entry which is preliminary data.</text>
</comment>
<keyword evidence="2" id="KW-0732">Signal</keyword>
<dbReference type="Proteomes" id="UP000241346">
    <property type="component" value="Unassembled WGS sequence"/>
</dbReference>
<evidence type="ECO:0000313" key="3">
    <source>
        <dbReference type="EMBL" id="PSW16526.1"/>
    </source>
</evidence>
<dbReference type="OrthoDB" id="5918423at2"/>
<proteinExistence type="predicted"/>
<sequence length="779" mass="85588">MENDRPRGKFKLKRLAVFLISSMLVTGFSIAKDPTPNLYLDVPAPILSNWNMDNVFTVDDTVDGFTGATAKTYIYSSVEDAEAAENDDEEWGTHSVGYITWELDNGSGRAPGLQVLNDNLDYKYHNCIMASGEMEHPSFPDTIVSKACNDPQGSSKRVFLQLTKTETPVDLVFDLGVKDIRYKGLIDSTNSEDDSSSNGGSSDKENTIEQFRENYGVGRLYRVIQKVRNDTDKRVLSYKFELGTGVGDQFEALNFEEHGVGFEMQSSVPREFFDGRTGSAPDVDVWKTERFATFAPKLFDDGVRPRFSPGFLDHNAAGFMKPVYTVDAHWKAQNIDSGLSLENGIIGSLSQNFFSVNDTHDANLPYDMLGYMLPNNQVPSVIGYWLVNDIDAESEGVVAIWDGHNWRSGRTGLDGDPETLGDNFAIIPPEQLTAWADKPLGLDIPGEDPDELIRYAVIPSDDLAGLNTDIFIHIGEKLLDEQSQPIFESLTLRVTARSIDDVLGVPGSVSPEWVDGGVNGGTPAPELSIYATVEDKLIAFNDYVTTDEQTSVEIDALMNDMINGVTVVPSDTEIVIVDEPINGKVEISNEKIMTYTPADYFTGNEVFKYQISVGDSSSNLASVRVVVNPEVVLGAPVVFNDNVMTMQETSVSIDVLANDKYNPDKQHMLRLRINNMPANGEAYINEDMDIVFTPADGFSGIEQFTYVVEEDGVVSNNGVVTVRVDEPFDDEPAPDSENISSSGGGCTIGDPNAPLDPTLPLLLSVSIIGLILRRKQNKH</sequence>
<dbReference type="Gene3D" id="2.60.40.2810">
    <property type="match status" value="1"/>
</dbReference>
<dbReference type="Pfam" id="PF17963">
    <property type="entry name" value="Big_9"/>
    <property type="match status" value="2"/>
</dbReference>
<feature type="region of interest" description="Disordered" evidence="1">
    <location>
        <begin position="726"/>
        <end position="751"/>
    </location>
</feature>
<protein>
    <recommendedName>
        <fullName evidence="5">Cadherin-like domain-containing protein</fullName>
    </recommendedName>
</protein>
<accession>A0A2T3NLY4</accession>
<name>A0A2T3NLY4_9GAMM</name>
<evidence type="ECO:0000256" key="2">
    <source>
        <dbReference type="SAM" id="SignalP"/>
    </source>
</evidence>